<dbReference type="AlphaFoldDB" id="A0A346XUL3"/>
<dbReference type="InterPro" id="IPR000685">
    <property type="entry name" value="RuBisCO_lsu_C"/>
</dbReference>
<dbReference type="InterPro" id="IPR033966">
    <property type="entry name" value="RuBisCO"/>
</dbReference>
<dbReference type="GO" id="GO:0015977">
    <property type="term" value="P:carbon fixation"/>
    <property type="evidence" value="ECO:0007669"/>
    <property type="project" value="InterPro"/>
</dbReference>
<name>A0A346XUL3_9ACTN</name>
<evidence type="ECO:0000313" key="2">
    <source>
        <dbReference type="EMBL" id="AXV05910.1"/>
    </source>
</evidence>
<organism evidence="2 3">
    <name type="scientific">Euzebya pacifica</name>
    <dbReference type="NCBI Taxonomy" id="1608957"/>
    <lineage>
        <taxon>Bacteria</taxon>
        <taxon>Bacillati</taxon>
        <taxon>Actinomycetota</taxon>
        <taxon>Nitriliruptoria</taxon>
        <taxon>Euzebyales</taxon>
    </lineage>
</organism>
<evidence type="ECO:0000259" key="1">
    <source>
        <dbReference type="Pfam" id="PF00016"/>
    </source>
</evidence>
<dbReference type="InterPro" id="IPR036376">
    <property type="entry name" value="RuBisCO_lsu_C_sf"/>
</dbReference>
<evidence type="ECO:0000313" key="3">
    <source>
        <dbReference type="Proteomes" id="UP000264006"/>
    </source>
</evidence>
<dbReference type="Pfam" id="PF00016">
    <property type="entry name" value="RuBisCO_large"/>
    <property type="match status" value="1"/>
</dbReference>
<dbReference type="PANTHER" id="PTHR42704:SF17">
    <property type="entry name" value="RIBULOSE BISPHOSPHATE CARBOXYLASE LARGE CHAIN"/>
    <property type="match status" value="1"/>
</dbReference>
<dbReference type="RefSeq" id="WP_164709986.1">
    <property type="nucleotide sequence ID" value="NZ_CP031165.1"/>
</dbReference>
<dbReference type="GO" id="GO:0000287">
    <property type="term" value="F:magnesium ion binding"/>
    <property type="evidence" value="ECO:0007669"/>
    <property type="project" value="InterPro"/>
</dbReference>
<dbReference type="SUPFAM" id="SSF54966">
    <property type="entry name" value="RuBisCO, large subunit, small (N-terminal) domain"/>
    <property type="match status" value="1"/>
</dbReference>
<proteinExistence type="predicted"/>
<dbReference type="KEGG" id="euz:DVS28_a1210"/>
<sequence>MLAPTDVDASGDRFTATYLVDPALGAVGDVARWMAGEMTVEFPLDLIDPDDGIGTHVVGRVEAVEPVGGRHRVVISVADEVVSGSMTQLLSVVWGNVSLGRGVDLVDLTPPAGWTAPVRHNGPRGLAAFRALADAPTRPLLMSAIKPLGLPVDRLAAMAHELAAGGLDVVKEDQSLADQPWAPFDERIGPIAQAIRDANDRNGTRAVYAPSLNGPVADLPRRAAAARDAGAGAVMVQPGISGYPAIEAAATAGLPVIAHPGGFGGLSDRVAPALVHGLLPRMAGADCSVFIVPGGRFPIEEADALATVDACLRPSGDLPAIMAAAGGGVSVERVPQLRGTYGDDICLLIGGDLHRDGDPRRRASLLREAAER</sequence>
<dbReference type="SUPFAM" id="SSF51649">
    <property type="entry name" value="RuBisCo, C-terminal domain"/>
    <property type="match status" value="1"/>
</dbReference>
<dbReference type="GO" id="GO:0016984">
    <property type="term" value="F:ribulose-bisphosphate carboxylase activity"/>
    <property type="evidence" value="ECO:0007669"/>
    <property type="project" value="InterPro"/>
</dbReference>
<dbReference type="PANTHER" id="PTHR42704">
    <property type="entry name" value="RIBULOSE BISPHOSPHATE CARBOXYLASE"/>
    <property type="match status" value="1"/>
</dbReference>
<reference evidence="2 3" key="1">
    <citation type="submission" date="2018-09" db="EMBL/GenBank/DDBJ databases">
        <title>Complete genome sequence of Euzebya sp. DY32-46 isolated from seawater of Pacific Ocean.</title>
        <authorList>
            <person name="Xu L."/>
            <person name="Wu Y.-H."/>
            <person name="Xu X.-W."/>
        </authorList>
    </citation>
    <scope>NUCLEOTIDE SEQUENCE [LARGE SCALE GENOMIC DNA]</scope>
    <source>
        <strain evidence="2 3">DY32-46</strain>
    </source>
</reference>
<accession>A0A346XUL3</accession>
<protein>
    <submittedName>
        <fullName evidence="2">Ribulose-1,5-bisphosphate carboxylase, Type III</fullName>
    </submittedName>
</protein>
<keyword evidence="3" id="KW-1185">Reference proteome</keyword>
<dbReference type="InterPro" id="IPR036422">
    <property type="entry name" value="RuBisCO_lsu_N_sf"/>
</dbReference>
<dbReference type="Proteomes" id="UP000264006">
    <property type="component" value="Chromosome"/>
</dbReference>
<dbReference type="Gene3D" id="3.30.70.150">
    <property type="entry name" value="RuBisCO large subunit, N-terminal domain"/>
    <property type="match status" value="1"/>
</dbReference>
<dbReference type="Gene3D" id="3.20.20.110">
    <property type="entry name" value="Ribulose bisphosphate carboxylase, large subunit, C-terminal domain"/>
    <property type="match status" value="1"/>
</dbReference>
<dbReference type="EMBL" id="CP031165">
    <property type="protein sequence ID" value="AXV05910.1"/>
    <property type="molecule type" value="Genomic_DNA"/>
</dbReference>
<feature type="domain" description="Ribulose bisphosphate carboxylase large subunit C-terminal" evidence="1">
    <location>
        <begin position="134"/>
        <end position="252"/>
    </location>
</feature>
<gene>
    <name evidence="2" type="ORF">DVS28_a1210</name>
</gene>